<evidence type="ECO:0000313" key="4">
    <source>
        <dbReference type="Proteomes" id="UP000596857"/>
    </source>
</evidence>
<keyword evidence="1 3" id="KW-0808">Transferase</keyword>
<protein>
    <submittedName>
        <fullName evidence="3">4'-phosphopantetheinyl transferase superfamily protein</fullName>
    </submittedName>
</protein>
<dbReference type="InterPro" id="IPR008278">
    <property type="entry name" value="4-PPantetheinyl_Trfase_dom"/>
</dbReference>
<evidence type="ECO:0000259" key="2">
    <source>
        <dbReference type="Pfam" id="PF01648"/>
    </source>
</evidence>
<feature type="domain" description="4'-phosphopantetheinyl transferase" evidence="2">
    <location>
        <begin position="147"/>
        <end position="248"/>
    </location>
</feature>
<sequence length="273" mass="30766">MCVTKDFPGKKNRGTVMLYTTFAKQYEQFLSHTVRRISFELEGPEDRYGLKLSVVSLPPEDGPLDYLSAAEKEQYFGFKYPRRRNSYLLGKLAAKMAVAEEQDDLSEIQVDHGILCQPLVAGSDRKITITHCDTLGAAVDYDPRLLLGVDMELVDEKAMDALRRITSKEEEGLMKDLGPELAPTHFLTLLWTAKEAMSKVLQTGFTVPTDLFEIKACTRGEQGVISQFKNFPQFKAISVLRREYVFTIVLPAKAMTNGSEARLLQCLQEMLPL</sequence>
<evidence type="ECO:0000313" key="3">
    <source>
        <dbReference type="EMBL" id="NOU77423.1"/>
    </source>
</evidence>
<dbReference type="EMBL" id="WHOB01000012">
    <property type="protein sequence ID" value="NOU77423.1"/>
    <property type="molecule type" value="Genomic_DNA"/>
</dbReference>
<organism evidence="3 4">
    <name type="scientific">Paenibacillus phytohabitans</name>
    <dbReference type="NCBI Taxonomy" id="2654978"/>
    <lineage>
        <taxon>Bacteria</taxon>
        <taxon>Bacillati</taxon>
        <taxon>Bacillota</taxon>
        <taxon>Bacilli</taxon>
        <taxon>Bacillales</taxon>
        <taxon>Paenibacillaceae</taxon>
        <taxon>Paenibacillus</taxon>
    </lineage>
</organism>
<keyword evidence="4" id="KW-1185">Reference proteome</keyword>
<dbReference type="Pfam" id="PF01648">
    <property type="entry name" value="ACPS"/>
    <property type="match status" value="1"/>
</dbReference>
<proteinExistence type="predicted"/>
<dbReference type="SUPFAM" id="SSF56214">
    <property type="entry name" value="4'-phosphopantetheinyl transferase"/>
    <property type="match status" value="2"/>
</dbReference>
<evidence type="ECO:0000256" key="1">
    <source>
        <dbReference type="ARBA" id="ARBA00022679"/>
    </source>
</evidence>
<dbReference type="Proteomes" id="UP000596857">
    <property type="component" value="Unassembled WGS sequence"/>
</dbReference>
<reference evidence="3 4" key="1">
    <citation type="submission" date="2019-10" db="EMBL/GenBank/DDBJ databases">
        <title>Description of Paenibacillus terricola sp. nov.</title>
        <authorList>
            <person name="Carlier A."/>
            <person name="Qi S."/>
        </authorList>
    </citation>
    <scope>NUCLEOTIDE SEQUENCE [LARGE SCALE GENOMIC DNA]</scope>
    <source>
        <strain evidence="3 4">LMG 31459</strain>
    </source>
</reference>
<dbReference type="Gene3D" id="3.90.470.20">
    <property type="entry name" value="4'-phosphopantetheinyl transferase domain"/>
    <property type="match status" value="1"/>
</dbReference>
<name>A0ABX1YBX2_9BACL</name>
<gene>
    <name evidence="3" type="ORF">GC101_00865</name>
</gene>
<accession>A0ABX1YBX2</accession>
<dbReference type="GO" id="GO:0016740">
    <property type="term" value="F:transferase activity"/>
    <property type="evidence" value="ECO:0007669"/>
    <property type="project" value="UniProtKB-KW"/>
</dbReference>
<dbReference type="InterPro" id="IPR037143">
    <property type="entry name" value="4-PPantetheinyl_Trfase_dom_sf"/>
</dbReference>
<comment type="caution">
    <text evidence="3">The sequence shown here is derived from an EMBL/GenBank/DDBJ whole genome shotgun (WGS) entry which is preliminary data.</text>
</comment>